<dbReference type="EMBL" id="WSFT01000028">
    <property type="protein sequence ID" value="MBS4538050.1"/>
    <property type="molecule type" value="Genomic_DNA"/>
</dbReference>
<evidence type="ECO:0000256" key="3">
    <source>
        <dbReference type="ARBA" id="ARBA00022989"/>
    </source>
</evidence>
<keyword evidence="4 5" id="KW-0472">Membrane</keyword>
<name>A0A942UU57_9FIRM</name>
<keyword evidence="2 5" id="KW-0812">Transmembrane</keyword>
<dbReference type="Pfam" id="PF06803">
    <property type="entry name" value="DUF1232"/>
    <property type="match status" value="1"/>
</dbReference>
<gene>
    <name evidence="7" type="ORF">GOQ27_06225</name>
</gene>
<keyword evidence="8" id="KW-1185">Reference proteome</keyword>
<evidence type="ECO:0000256" key="2">
    <source>
        <dbReference type="ARBA" id="ARBA00022692"/>
    </source>
</evidence>
<feature type="transmembrane region" description="Helical" evidence="5">
    <location>
        <begin position="69"/>
        <end position="88"/>
    </location>
</feature>
<evidence type="ECO:0000256" key="5">
    <source>
        <dbReference type="SAM" id="Phobius"/>
    </source>
</evidence>
<proteinExistence type="predicted"/>
<reference evidence="7" key="1">
    <citation type="submission" date="2019-12" db="EMBL/GenBank/DDBJ databases">
        <title>Clostridiaceae gen. nov. sp. nov., isolated from sediment in Xinjiang, China.</title>
        <authorList>
            <person name="Zhang R."/>
        </authorList>
    </citation>
    <scope>NUCLEOTIDE SEQUENCE</scope>
    <source>
        <strain evidence="7">D2Q-11</strain>
    </source>
</reference>
<evidence type="ECO:0000313" key="7">
    <source>
        <dbReference type="EMBL" id="MBS4538050.1"/>
    </source>
</evidence>
<comment type="subcellular location">
    <subcellularLocation>
        <location evidence="1">Endomembrane system</location>
        <topology evidence="1">Multi-pass membrane protein</topology>
    </subcellularLocation>
</comment>
<dbReference type="RefSeq" id="WP_203365975.1">
    <property type="nucleotide sequence ID" value="NZ_WSFT01000028.1"/>
</dbReference>
<evidence type="ECO:0000313" key="8">
    <source>
        <dbReference type="Proteomes" id="UP000724672"/>
    </source>
</evidence>
<evidence type="ECO:0000259" key="6">
    <source>
        <dbReference type="Pfam" id="PF06803"/>
    </source>
</evidence>
<evidence type="ECO:0000256" key="4">
    <source>
        <dbReference type="ARBA" id="ARBA00023136"/>
    </source>
</evidence>
<keyword evidence="3 5" id="KW-1133">Transmembrane helix</keyword>
<organism evidence="7 8">
    <name type="scientific">Anaeromonas frigoriresistens</name>
    <dbReference type="NCBI Taxonomy" id="2683708"/>
    <lineage>
        <taxon>Bacteria</taxon>
        <taxon>Bacillati</taxon>
        <taxon>Bacillota</taxon>
        <taxon>Tissierellia</taxon>
        <taxon>Tissierellales</taxon>
        <taxon>Thermohalobacteraceae</taxon>
        <taxon>Anaeromonas</taxon>
    </lineage>
</organism>
<accession>A0A942UU57</accession>
<protein>
    <submittedName>
        <fullName evidence="7">DUF1232 domain-containing protein</fullName>
    </submittedName>
</protein>
<sequence length="132" mass="15325">METKVKDMINSDKKKALEYMKDKEKSKKLIDEAIHKSREESSGIKEFSGDLHTIINMFKAFISGEYRSVSKRTIITIIAALLYFVNPLDVVPDFIIYAGFIDDALVISLAIRSIKNEIEDFKRWKEINKIYE</sequence>
<dbReference type="AlphaFoldDB" id="A0A942UU57"/>
<evidence type="ECO:0000256" key="1">
    <source>
        <dbReference type="ARBA" id="ARBA00004127"/>
    </source>
</evidence>
<feature type="domain" description="DUF1232" evidence="6">
    <location>
        <begin position="74"/>
        <end position="109"/>
    </location>
</feature>
<dbReference type="Proteomes" id="UP000724672">
    <property type="component" value="Unassembled WGS sequence"/>
</dbReference>
<dbReference type="GO" id="GO:0012505">
    <property type="term" value="C:endomembrane system"/>
    <property type="evidence" value="ECO:0007669"/>
    <property type="project" value="UniProtKB-SubCell"/>
</dbReference>
<comment type="caution">
    <text evidence="7">The sequence shown here is derived from an EMBL/GenBank/DDBJ whole genome shotgun (WGS) entry which is preliminary data.</text>
</comment>
<dbReference type="InterPro" id="IPR010652">
    <property type="entry name" value="DUF1232"/>
</dbReference>